<evidence type="ECO:0000313" key="2">
    <source>
        <dbReference type="EMBL" id="THF62614.1"/>
    </source>
</evidence>
<dbReference type="OrthoDB" id="1684279at2"/>
<protein>
    <submittedName>
        <fullName evidence="2">Iron transporter</fullName>
    </submittedName>
</protein>
<evidence type="ECO:0000256" key="1">
    <source>
        <dbReference type="SAM" id="Phobius"/>
    </source>
</evidence>
<feature type="transmembrane region" description="Helical" evidence="1">
    <location>
        <begin position="52"/>
        <end position="74"/>
    </location>
</feature>
<keyword evidence="3" id="KW-1185">Reference proteome</keyword>
<proteinExistence type="predicted"/>
<name>A0A4S4AT53_9RHOO</name>
<comment type="caution">
    <text evidence="2">The sequence shown here is derived from an EMBL/GenBank/DDBJ whole genome shotgun (WGS) entry which is preliminary data.</text>
</comment>
<dbReference type="RefSeq" id="WP_136384167.1">
    <property type="nucleotide sequence ID" value="NZ_SSOD01000004.1"/>
</dbReference>
<keyword evidence="1" id="KW-0812">Transmembrane</keyword>
<reference evidence="2 3" key="1">
    <citation type="submission" date="2019-04" db="EMBL/GenBank/DDBJ databases">
        <title>Azoarcus rhizosphaerae sp. nov. isolated from rhizosphere of Ficus religiosa.</title>
        <authorList>
            <person name="Lin S.-Y."/>
            <person name="Hameed A."/>
            <person name="Hsu Y.-H."/>
            <person name="Young C.-C."/>
        </authorList>
    </citation>
    <scope>NUCLEOTIDE SEQUENCE [LARGE SCALE GENOMIC DNA]</scope>
    <source>
        <strain evidence="2 3">CC-YHH848</strain>
    </source>
</reference>
<keyword evidence="1" id="KW-1133">Transmembrane helix</keyword>
<sequence length="105" mass="11714">MKRVESINETRYRLGVASRVLAAAIGGYALMSALMVLLALPLSWWWPMARGQAVMIATYIGFLLYVPVVLWVFHTCSAARAWAWLLLWTALASLTCWWLLKGGAA</sequence>
<feature type="transmembrane region" description="Helical" evidence="1">
    <location>
        <begin position="81"/>
        <end position="100"/>
    </location>
</feature>
<accession>A0A4S4AT53</accession>
<evidence type="ECO:0000313" key="3">
    <source>
        <dbReference type="Proteomes" id="UP000307956"/>
    </source>
</evidence>
<dbReference type="AlphaFoldDB" id="A0A4S4AT53"/>
<organism evidence="2 3">
    <name type="scientific">Pseudothauera rhizosphaerae</name>
    <dbReference type="NCBI Taxonomy" id="2565932"/>
    <lineage>
        <taxon>Bacteria</taxon>
        <taxon>Pseudomonadati</taxon>
        <taxon>Pseudomonadota</taxon>
        <taxon>Betaproteobacteria</taxon>
        <taxon>Rhodocyclales</taxon>
        <taxon>Zoogloeaceae</taxon>
        <taxon>Pseudothauera</taxon>
    </lineage>
</organism>
<feature type="transmembrane region" description="Helical" evidence="1">
    <location>
        <begin position="20"/>
        <end position="46"/>
    </location>
</feature>
<dbReference type="Proteomes" id="UP000307956">
    <property type="component" value="Unassembled WGS sequence"/>
</dbReference>
<dbReference type="EMBL" id="SSOD01000004">
    <property type="protein sequence ID" value="THF62614.1"/>
    <property type="molecule type" value="Genomic_DNA"/>
</dbReference>
<gene>
    <name evidence="2" type="ORF">E6O51_06545</name>
</gene>
<keyword evidence="1" id="KW-0472">Membrane</keyword>